<dbReference type="EMBL" id="FNGV01000022">
    <property type="protein sequence ID" value="SDN06837.1"/>
    <property type="molecule type" value="Genomic_DNA"/>
</dbReference>
<evidence type="ECO:0000313" key="2">
    <source>
        <dbReference type="Proteomes" id="UP000199440"/>
    </source>
</evidence>
<dbReference type="RefSeq" id="WP_089895697.1">
    <property type="nucleotide sequence ID" value="NZ_FNGV01000022.1"/>
</dbReference>
<organism evidence="1 2">
    <name type="scientific">Kriegella aquimaris</name>
    <dbReference type="NCBI Taxonomy" id="192904"/>
    <lineage>
        <taxon>Bacteria</taxon>
        <taxon>Pseudomonadati</taxon>
        <taxon>Bacteroidota</taxon>
        <taxon>Flavobacteriia</taxon>
        <taxon>Flavobacteriales</taxon>
        <taxon>Flavobacteriaceae</taxon>
        <taxon>Kriegella</taxon>
    </lineage>
</organism>
<reference evidence="1 2" key="1">
    <citation type="submission" date="2016-10" db="EMBL/GenBank/DDBJ databases">
        <authorList>
            <person name="de Groot N.N."/>
        </authorList>
    </citation>
    <scope>NUCLEOTIDE SEQUENCE [LARGE SCALE GENOMIC DNA]</scope>
    <source>
        <strain evidence="1 2">DSM 19886</strain>
    </source>
</reference>
<dbReference type="STRING" id="192904.SAMN04488514_12213"/>
<protein>
    <recommendedName>
        <fullName evidence="3">DUF2911 domain-containing protein</fullName>
    </recommendedName>
</protein>
<keyword evidence="2" id="KW-1185">Reference proteome</keyword>
<dbReference type="OrthoDB" id="187854at2"/>
<gene>
    <name evidence="1" type="ORF">SAMN04488514_12213</name>
</gene>
<dbReference type="InterPro" id="IPR021314">
    <property type="entry name" value="DUF2911"/>
</dbReference>
<dbReference type="Proteomes" id="UP000199440">
    <property type="component" value="Unassembled WGS sequence"/>
</dbReference>
<dbReference type="AlphaFoldDB" id="A0A1G9YCZ5"/>
<accession>A0A1G9YCZ5</accession>
<sequence length="186" mass="20964">MKILKWLLIVLIVLVALFFTVGQPYLKGQTKKNSPEKTVTYSENGIDLSVNYSSPAKKEREIFGALVPYDAIWRTGANEPTTFTTASDIKIIDKNLPAGTYSLWTEPNPESWSIIFNKEVPEWGVTLLSGGKKTTREPQSDVVRVNVPTEKLSNVQEHFTIAFEDATSLYLTLSWDRTKVKIPINK</sequence>
<proteinExistence type="predicted"/>
<name>A0A1G9YCZ5_9FLAO</name>
<evidence type="ECO:0008006" key="3">
    <source>
        <dbReference type="Google" id="ProtNLM"/>
    </source>
</evidence>
<dbReference type="Pfam" id="PF11138">
    <property type="entry name" value="DUF2911"/>
    <property type="match status" value="1"/>
</dbReference>
<evidence type="ECO:0000313" key="1">
    <source>
        <dbReference type="EMBL" id="SDN06837.1"/>
    </source>
</evidence>